<evidence type="ECO:0000313" key="2">
    <source>
        <dbReference type="EMBL" id="RAJ02643.1"/>
    </source>
</evidence>
<protein>
    <submittedName>
        <fullName evidence="2">Glycine/D-amino acid oxidase-like deaminating enzyme</fullName>
    </submittedName>
</protein>
<dbReference type="PANTHER" id="PTHR13847">
    <property type="entry name" value="SARCOSINE DEHYDROGENASE-RELATED"/>
    <property type="match status" value="1"/>
</dbReference>
<reference evidence="2 3" key="1">
    <citation type="submission" date="2018-06" db="EMBL/GenBank/DDBJ databases">
        <title>Genomic Encyclopedia of Archaeal and Bacterial Type Strains, Phase II (KMG-II): from individual species to whole genera.</title>
        <authorList>
            <person name="Goeker M."/>
        </authorList>
    </citation>
    <scope>NUCLEOTIDE SEQUENCE [LARGE SCALE GENOMIC DNA]</scope>
    <source>
        <strain evidence="2 3">DSM 23857</strain>
    </source>
</reference>
<dbReference type="InterPro" id="IPR036188">
    <property type="entry name" value="FAD/NAD-bd_sf"/>
</dbReference>
<dbReference type="AlphaFoldDB" id="A0A327QH39"/>
<dbReference type="InterPro" id="IPR006076">
    <property type="entry name" value="FAD-dep_OxRdtase"/>
</dbReference>
<proteinExistence type="predicted"/>
<name>A0A327QH39_9BACT</name>
<dbReference type="EMBL" id="QLLL01000006">
    <property type="protein sequence ID" value="RAJ02643.1"/>
    <property type="molecule type" value="Genomic_DNA"/>
</dbReference>
<dbReference type="PRINTS" id="PR00420">
    <property type="entry name" value="RNGMNOXGNASE"/>
</dbReference>
<feature type="domain" description="FAD dependent oxidoreductase" evidence="1">
    <location>
        <begin position="31"/>
        <end position="380"/>
    </location>
</feature>
<keyword evidence="3" id="KW-1185">Reference proteome</keyword>
<dbReference type="GO" id="GO:0005737">
    <property type="term" value="C:cytoplasm"/>
    <property type="evidence" value="ECO:0007669"/>
    <property type="project" value="TreeGrafter"/>
</dbReference>
<dbReference type="Gene3D" id="3.50.50.60">
    <property type="entry name" value="FAD/NAD(P)-binding domain"/>
    <property type="match status" value="1"/>
</dbReference>
<organism evidence="2 3">
    <name type="scientific">Chitinophaga skermanii</name>
    <dbReference type="NCBI Taxonomy" id="331697"/>
    <lineage>
        <taxon>Bacteria</taxon>
        <taxon>Pseudomonadati</taxon>
        <taxon>Bacteroidota</taxon>
        <taxon>Chitinophagia</taxon>
        <taxon>Chitinophagales</taxon>
        <taxon>Chitinophagaceae</taxon>
        <taxon>Chitinophaga</taxon>
    </lineage>
</organism>
<dbReference type="Pfam" id="PF01266">
    <property type="entry name" value="DAO"/>
    <property type="match status" value="1"/>
</dbReference>
<sequence length="398" mass="44418">MDLKSGFPYSLIKNGLPYVYPALESDLKTSVIIVGAGISGALTAYALVQAGIPCVVLDGRTVGLGSTCASTSLLQYEIDVPLHKLIEKIGEKNAQQAYQQCKASIDQLEKICKTVHCAQFDRKESVYVASYKKDVGMLEKEFAARKAAGLKVEWWEEAQLQLHLQTDAPAAICSTDAAQTDAYMFTHALHQYNCKHGAQVYDRTKAEKIHTSRKGVEILTNKGYKVKAQYLVMATGYESVNYIREHIVQLLSTYAVISESNSHASVFDHYVVWETKEPYHYIRSAANNRILIGGRDEEFYNPTRRDRLIAQKSKQLVQDFQRKFPGETFIPEFSWTGTFGMTTDGLPYIGEYPRMARTFFALGFGGNGITFSQIAANIIAGTLSGKPLKNTEMYSFGR</sequence>
<comment type="caution">
    <text evidence="2">The sequence shown here is derived from an EMBL/GenBank/DDBJ whole genome shotgun (WGS) entry which is preliminary data.</text>
</comment>
<dbReference type="Gene3D" id="3.30.9.10">
    <property type="entry name" value="D-Amino Acid Oxidase, subunit A, domain 2"/>
    <property type="match status" value="1"/>
</dbReference>
<evidence type="ECO:0000259" key="1">
    <source>
        <dbReference type="Pfam" id="PF01266"/>
    </source>
</evidence>
<dbReference type="Proteomes" id="UP000249547">
    <property type="component" value="Unassembled WGS sequence"/>
</dbReference>
<dbReference type="SUPFAM" id="SSF51905">
    <property type="entry name" value="FAD/NAD(P)-binding domain"/>
    <property type="match status" value="1"/>
</dbReference>
<dbReference type="RefSeq" id="WP_111599113.1">
    <property type="nucleotide sequence ID" value="NZ_QLLL01000006.1"/>
</dbReference>
<gene>
    <name evidence="2" type="ORF">LX64_03663</name>
</gene>
<dbReference type="PANTHER" id="PTHR13847:SF201">
    <property type="entry name" value="PUTATIBE OXIDOREDUCTASE"/>
    <property type="match status" value="1"/>
</dbReference>
<accession>A0A327QH39</accession>
<evidence type="ECO:0000313" key="3">
    <source>
        <dbReference type="Proteomes" id="UP000249547"/>
    </source>
</evidence>
<dbReference type="OrthoDB" id="571248at2"/>